<dbReference type="Proteomes" id="UP000528608">
    <property type="component" value="Unassembled WGS sequence"/>
</dbReference>
<organism evidence="2 3">
    <name type="scientific">Streptomyces eurocidicus</name>
    <name type="common">Streptoverticillium eurocidicus</name>
    <dbReference type="NCBI Taxonomy" id="66423"/>
    <lineage>
        <taxon>Bacteria</taxon>
        <taxon>Bacillati</taxon>
        <taxon>Actinomycetota</taxon>
        <taxon>Actinomycetes</taxon>
        <taxon>Kitasatosporales</taxon>
        <taxon>Streptomycetaceae</taxon>
        <taxon>Streptomyces</taxon>
    </lineage>
</organism>
<sequence>MVIAALGEAVAVCRSRTAPGPARVAERAGTFETGLLACGLCGLLLPGGAEQTSCSCATGCLPELSAEELDIRIVKKVLPRAPSARACREPGAAQEVPAADGIEPELSVPVSAKHAPDRLQRSMTGTQRRGILTTTLRSATVHPALRPGGCPGAGLTYSRRELP</sequence>
<gene>
    <name evidence="2" type="ORF">FHS36_005342</name>
</gene>
<reference evidence="2 3" key="1">
    <citation type="submission" date="2020-08" db="EMBL/GenBank/DDBJ databases">
        <title>Genomic Encyclopedia of Type Strains, Phase III (KMG-III): the genomes of soil and plant-associated and newly described type strains.</title>
        <authorList>
            <person name="Whitman W."/>
        </authorList>
    </citation>
    <scope>NUCLEOTIDE SEQUENCE [LARGE SCALE GENOMIC DNA]</scope>
    <source>
        <strain evidence="2 3">CECT 3259</strain>
    </source>
</reference>
<dbReference type="AlphaFoldDB" id="A0A7W8BH66"/>
<protein>
    <submittedName>
        <fullName evidence="2">Uncharacterized protein</fullName>
    </submittedName>
</protein>
<dbReference type="EMBL" id="JACHJF010000021">
    <property type="protein sequence ID" value="MBB5121873.1"/>
    <property type="molecule type" value="Genomic_DNA"/>
</dbReference>
<proteinExistence type="predicted"/>
<dbReference type="RefSeq" id="WP_146045485.1">
    <property type="nucleotide sequence ID" value="NZ_JACHJF010000021.1"/>
</dbReference>
<comment type="caution">
    <text evidence="2">The sequence shown here is derived from an EMBL/GenBank/DDBJ whole genome shotgun (WGS) entry which is preliminary data.</text>
</comment>
<evidence type="ECO:0000313" key="2">
    <source>
        <dbReference type="EMBL" id="MBB5121873.1"/>
    </source>
</evidence>
<feature type="region of interest" description="Disordered" evidence="1">
    <location>
        <begin position="86"/>
        <end position="127"/>
    </location>
</feature>
<name>A0A7W8BH66_STREU</name>
<evidence type="ECO:0000313" key="3">
    <source>
        <dbReference type="Proteomes" id="UP000528608"/>
    </source>
</evidence>
<feature type="region of interest" description="Disordered" evidence="1">
    <location>
        <begin position="142"/>
        <end position="163"/>
    </location>
</feature>
<evidence type="ECO:0000256" key="1">
    <source>
        <dbReference type="SAM" id="MobiDB-lite"/>
    </source>
</evidence>
<accession>A0A7W8BH66</accession>